<protein>
    <submittedName>
        <fullName evidence="1">Uncharacterized protein</fullName>
    </submittedName>
</protein>
<dbReference type="Proteomes" id="UP000887013">
    <property type="component" value="Unassembled WGS sequence"/>
</dbReference>
<accession>A0A8X6QUG7</accession>
<gene>
    <name evidence="1" type="primary">AVEN_65502_1</name>
    <name evidence="1" type="ORF">NPIL_368121</name>
</gene>
<dbReference type="AlphaFoldDB" id="A0A8X6QUG7"/>
<comment type="caution">
    <text evidence="1">The sequence shown here is derived from an EMBL/GenBank/DDBJ whole genome shotgun (WGS) entry which is preliminary data.</text>
</comment>
<evidence type="ECO:0000313" key="2">
    <source>
        <dbReference type="Proteomes" id="UP000887013"/>
    </source>
</evidence>
<keyword evidence="2" id="KW-1185">Reference proteome</keyword>
<reference evidence="1" key="1">
    <citation type="submission" date="2020-08" db="EMBL/GenBank/DDBJ databases">
        <title>Multicomponent nature underlies the extraordinary mechanical properties of spider dragline silk.</title>
        <authorList>
            <person name="Kono N."/>
            <person name="Nakamura H."/>
            <person name="Mori M."/>
            <person name="Yoshida Y."/>
            <person name="Ohtoshi R."/>
            <person name="Malay A.D."/>
            <person name="Moran D.A.P."/>
            <person name="Tomita M."/>
            <person name="Numata K."/>
            <person name="Arakawa K."/>
        </authorList>
    </citation>
    <scope>NUCLEOTIDE SEQUENCE</scope>
</reference>
<dbReference type="OrthoDB" id="3863715at2759"/>
<proteinExistence type="predicted"/>
<organism evidence="1 2">
    <name type="scientific">Nephila pilipes</name>
    <name type="common">Giant wood spider</name>
    <name type="synonym">Nephila maculata</name>
    <dbReference type="NCBI Taxonomy" id="299642"/>
    <lineage>
        <taxon>Eukaryota</taxon>
        <taxon>Metazoa</taxon>
        <taxon>Ecdysozoa</taxon>
        <taxon>Arthropoda</taxon>
        <taxon>Chelicerata</taxon>
        <taxon>Arachnida</taxon>
        <taxon>Araneae</taxon>
        <taxon>Araneomorphae</taxon>
        <taxon>Entelegynae</taxon>
        <taxon>Araneoidea</taxon>
        <taxon>Nephilidae</taxon>
        <taxon>Nephila</taxon>
    </lineage>
</organism>
<dbReference type="EMBL" id="BMAW01132850">
    <property type="protein sequence ID" value="GFU45576.1"/>
    <property type="molecule type" value="Genomic_DNA"/>
</dbReference>
<sequence length="88" mass="10055">MNEDYKPVEIETVICDQLEMDGIFPPDCLNLLGLKNLENFQNEQIDSISKGIENKLLFCSAVFINELFDLTHIVDSSLRDLDKHLVEA</sequence>
<evidence type="ECO:0000313" key="1">
    <source>
        <dbReference type="EMBL" id="GFU45576.1"/>
    </source>
</evidence>
<name>A0A8X6QUG7_NEPPI</name>